<dbReference type="InterPro" id="IPR048389">
    <property type="entry name" value="YciQ-like_C"/>
</dbReference>
<dbReference type="RefSeq" id="WP_150448319.1">
    <property type="nucleotide sequence ID" value="NZ_VYSA01000001.1"/>
</dbReference>
<keyword evidence="2" id="KW-1133">Transmembrane helix</keyword>
<keyword evidence="7" id="KW-1185">Reference proteome</keyword>
<evidence type="ECO:0000313" key="6">
    <source>
        <dbReference type="EMBL" id="KAA9111551.1"/>
    </source>
</evidence>
<dbReference type="OrthoDB" id="4973253at2"/>
<proteinExistence type="predicted"/>
<keyword evidence="2" id="KW-0472">Membrane</keyword>
<dbReference type="PROSITE" id="PS51257">
    <property type="entry name" value="PROKAR_LIPOPROTEIN"/>
    <property type="match status" value="1"/>
</dbReference>
<dbReference type="AlphaFoldDB" id="A0A5J5J696"/>
<dbReference type="Proteomes" id="UP000325827">
    <property type="component" value="Unassembled WGS sequence"/>
</dbReference>
<keyword evidence="3" id="KW-0732">Signal</keyword>
<comment type="caution">
    <text evidence="6">The sequence shown here is derived from an EMBL/GenBank/DDBJ whole genome shotgun (WGS) entry which is preliminary data.</text>
</comment>
<evidence type="ECO:0000256" key="1">
    <source>
        <dbReference type="SAM" id="MobiDB-lite"/>
    </source>
</evidence>
<feature type="domain" description="DUF2207" evidence="4">
    <location>
        <begin position="52"/>
        <end position="194"/>
    </location>
</feature>
<gene>
    <name evidence="6" type="ORF">F6B43_08310</name>
</gene>
<protein>
    <submittedName>
        <fullName evidence="6">DUF2207 domain-containing protein</fullName>
    </submittedName>
</protein>
<keyword evidence="2" id="KW-0812">Transmembrane</keyword>
<dbReference type="EMBL" id="VYSA01000001">
    <property type="protein sequence ID" value="KAA9111551.1"/>
    <property type="molecule type" value="Genomic_DNA"/>
</dbReference>
<feature type="chain" id="PRO_5038645321" evidence="3">
    <location>
        <begin position="23"/>
        <end position="606"/>
    </location>
</feature>
<dbReference type="Pfam" id="PF09972">
    <property type="entry name" value="DUF2207"/>
    <property type="match status" value="1"/>
</dbReference>
<evidence type="ECO:0000259" key="5">
    <source>
        <dbReference type="Pfam" id="PF20990"/>
    </source>
</evidence>
<dbReference type="InterPro" id="IPR018702">
    <property type="entry name" value="DUF2207"/>
</dbReference>
<sequence>MGRILRVLAAALAVVAASVALAACGGAAAAPELAASRVVPAGLQDFGFDSLDVDYTLTRADDGTSRMTVVETFDAVFPSSDQNHGMQRSIPDSYNGAPLFPRLVSITDGAGNPRPSETGSDSGTFTMTSRDADFVHGPQTYVFTYTLENVTYSFADTDADEFYWDVNGVEWAQTFGRVTARLHVAPDLADALTGAASCYVGYQGSTQTCDIARDAGPDGGAIVRADAGQVYPYQTVTMAVAFERGTFAPFDASYLASPWGWLQGAAGLGVLAALIAAIIVRVRRLRDEPGRPTIIAEYTPPPGVDALQGAVLLGKDAKAIPAEVLEQAVVGSIRIVEGGHSWFGRVKLVAELLDPSRADGDGRMLLAGLFGMMSPGATFEFGRSDARFSAAAQSILKAAGAELARRGLRRQVAARTRALPVVLAVVAAVLVWVLGFFALGAGVSALIPILLMVVSIPVVFIVGGLVARKPLTAAGAEVRDHLAGLKVFIEWAEADRIRMLQSPSGAERVRVDPSDPRQMLRLYEVLLPFAVVFGQEKAWAQQLAVLYGPDATPYWYAGTSGFNAASFSAGISSLSAVASSSSSTSGGSGGGGSAGGGGGGGGGGGV</sequence>
<feature type="region of interest" description="Disordered" evidence="1">
    <location>
        <begin position="582"/>
        <end position="606"/>
    </location>
</feature>
<evidence type="ECO:0000256" key="3">
    <source>
        <dbReference type="SAM" id="SignalP"/>
    </source>
</evidence>
<feature type="transmembrane region" description="Helical" evidence="2">
    <location>
        <begin position="259"/>
        <end position="282"/>
    </location>
</feature>
<reference evidence="7" key="1">
    <citation type="submission" date="2019-09" db="EMBL/GenBank/DDBJ databases">
        <title>Mumia zhuanghuii sp. nov. isolated from the intestinal contents of plateau pika (Ochotona curzoniae) in the Qinghai-Tibet plateau of China.</title>
        <authorList>
            <person name="Tian Z."/>
        </authorList>
    </citation>
    <scope>NUCLEOTIDE SEQUENCE [LARGE SCALE GENOMIC DNA]</scope>
    <source>
        <strain evidence="7">JCM 30598</strain>
    </source>
</reference>
<feature type="signal peptide" evidence="3">
    <location>
        <begin position="1"/>
        <end position="22"/>
    </location>
</feature>
<dbReference type="Pfam" id="PF20990">
    <property type="entry name" value="DUF2207_C"/>
    <property type="match status" value="1"/>
</dbReference>
<name>A0A5J5J696_9MICO</name>
<evidence type="ECO:0000259" key="4">
    <source>
        <dbReference type="Pfam" id="PF09972"/>
    </source>
</evidence>
<feature type="compositionally biased region" description="Gly residues" evidence="1">
    <location>
        <begin position="586"/>
        <end position="606"/>
    </location>
</feature>
<accession>A0A5J5J696</accession>
<feature type="transmembrane region" description="Helical" evidence="2">
    <location>
        <begin position="445"/>
        <end position="467"/>
    </location>
</feature>
<organism evidence="6 7">
    <name type="scientific">Microbacterium rhizomatis</name>
    <dbReference type="NCBI Taxonomy" id="1631477"/>
    <lineage>
        <taxon>Bacteria</taxon>
        <taxon>Bacillati</taxon>
        <taxon>Actinomycetota</taxon>
        <taxon>Actinomycetes</taxon>
        <taxon>Micrococcales</taxon>
        <taxon>Microbacteriaceae</taxon>
        <taxon>Microbacterium</taxon>
    </lineage>
</organism>
<feature type="transmembrane region" description="Helical" evidence="2">
    <location>
        <begin position="418"/>
        <end position="439"/>
    </location>
</feature>
<feature type="domain" description="Predicted membrane protein YciQ-like C-terminal" evidence="5">
    <location>
        <begin position="297"/>
        <end position="543"/>
    </location>
</feature>
<evidence type="ECO:0000256" key="2">
    <source>
        <dbReference type="SAM" id="Phobius"/>
    </source>
</evidence>
<evidence type="ECO:0000313" key="7">
    <source>
        <dbReference type="Proteomes" id="UP000325827"/>
    </source>
</evidence>